<keyword evidence="5" id="KW-0633">Potassium transport</keyword>
<evidence type="ECO:0000256" key="10">
    <source>
        <dbReference type="ARBA" id="ARBA00023136"/>
    </source>
</evidence>
<evidence type="ECO:0000313" key="14">
    <source>
        <dbReference type="Proteomes" id="UP000199400"/>
    </source>
</evidence>
<dbReference type="RefSeq" id="WP_096328289.1">
    <property type="nucleotide sequence ID" value="NZ_FOMX01000010.1"/>
</dbReference>
<keyword evidence="8 11" id="KW-1133">Transmembrane helix</keyword>
<dbReference type="Pfam" id="PF00999">
    <property type="entry name" value="Na_H_Exchanger"/>
    <property type="match status" value="1"/>
</dbReference>
<name>A0A1I1YU57_9BACT</name>
<evidence type="ECO:0000259" key="12">
    <source>
        <dbReference type="PROSITE" id="PS51201"/>
    </source>
</evidence>
<feature type="transmembrane region" description="Helical" evidence="11">
    <location>
        <begin position="213"/>
        <end position="231"/>
    </location>
</feature>
<feature type="transmembrane region" description="Helical" evidence="11">
    <location>
        <begin position="324"/>
        <end position="343"/>
    </location>
</feature>
<feature type="transmembrane region" description="Helical" evidence="11">
    <location>
        <begin position="355"/>
        <end position="375"/>
    </location>
</feature>
<feature type="domain" description="RCK N-terminal" evidence="12">
    <location>
        <begin position="397"/>
        <end position="513"/>
    </location>
</feature>
<dbReference type="InterPro" id="IPR004771">
    <property type="entry name" value="K/H_exchanger"/>
</dbReference>
<dbReference type="PANTHER" id="PTHR46157">
    <property type="entry name" value="K(+) EFFLUX ANTIPORTER 3, CHLOROPLASTIC"/>
    <property type="match status" value="1"/>
</dbReference>
<evidence type="ECO:0000256" key="6">
    <source>
        <dbReference type="ARBA" id="ARBA00022692"/>
    </source>
</evidence>
<feature type="transmembrane region" description="Helical" evidence="11">
    <location>
        <begin position="7"/>
        <end position="33"/>
    </location>
</feature>
<feature type="transmembrane region" description="Helical" evidence="11">
    <location>
        <begin position="179"/>
        <end position="201"/>
    </location>
</feature>
<evidence type="ECO:0000256" key="8">
    <source>
        <dbReference type="ARBA" id="ARBA00022989"/>
    </source>
</evidence>
<keyword evidence="7" id="KW-0630">Potassium</keyword>
<dbReference type="GO" id="GO:0005886">
    <property type="term" value="C:plasma membrane"/>
    <property type="evidence" value="ECO:0007669"/>
    <property type="project" value="TreeGrafter"/>
</dbReference>
<sequence length="590" mass="63213">MQLAQSAIFLAAAVVVVPLFKRLGLGSVLGYLAAGAAIGPSGLGLVEHVEDTLHVAEFGVVLLLFVIGLELQPKRLWEMRAGVFGLGSAQVAVTSLLLAAGAWLLGLPPAGALVIGFALSLSSTAFVLQVLGERLELTSPHGRASFKILLFQDLAAIPVLAAIPLLTGSGEGSEATQGPWMSLAIAAAVIAGLVLAGRVLLRPLFRWVLSTRVNELSSAWALLVVIGTALLMDLIHLEAALGAFLAGVLLADSEYRHELEADIEPFKGLLLGLFFVAVGMSADLGVIAAKPLPVLTIVLGLVTVKALALLAIGRLAKMPLGSAASLAIALSQGGEFAFVLFGVVKTAGLVTGEVIDLLVVAVTLSMMATPLLLIARDRITARRAAQNRREFDAIDEENPVIIAGFGRFGQIVGRVLRMTRIPFTALEVDTTQVDFLRRFGNEIYYGDAARVDLLRAAKADKARLIVVAIDDVEASMRTVETVRRNFPALRIVARARNRPHAFRLMAHGAHVIVRETFLSSLEAARRSLEELGVTPSDAREYVKTFREHDERVLNEQYAIRHDEAALIASAKKFSADLERLFDADARQRPR</sequence>
<dbReference type="EMBL" id="FOMX01000010">
    <property type="protein sequence ID" value="SFE23076.1"/>
    <property type="molecule type" value="Genomic_DNA"/>
</dbReference>
<dbReference type="GO" id="GO:0008324">
    <property type="term" value="F:monoatomic cation transmembrane transporter activity"/>
    <property type="evidence" value="ECO:0007669"/>
    <property type="project" value="InterPro"/>
</dbReference>
<evidence type="ECO:0000256" key="1">
    <source>
        <dbReference type="ARBA" id="ARBA00004127"/>
    </source>
</evidence>
<dbReference type="Gene3D" id="3.40.50.720">
    <property type="entry name" value="NAD(P)-binding Rossmann-like Domain"/>
    <property type="match status" value="1"/>
</dbReference>
<organism evidence="13 14">
    <name type="scientific">Nannocystis exedens</name>
    <dbReference type="NCBI Taxonomy" id="54"/>
    <lineage>
        <taxon>Bacteria</taxon>
        <taxon>Pseudomonadati</taxon>
        <taxon>Myxococcota</taxon>
        <taxon>Polyangia</taxon>
        <taxon>Nannocystales</taxon>
        <taxon>Nannocystaceae</taxon>
        <taxon>Nannocystis</taxon>
    </lineage>
</organism>
<protein>
    <submittedName>
        <fullName evidence="13">Kef-type potassium/proton antiporter, CPA2 family</fullName>
    </submittedName>
</protein>
<dbReference type="GO" id="GO:0006813">
    <property type="term" value="P:potassium ion transport"/>
    <property type="evidence" value="ECO:0007669"/>
    <property type="project" value="UniProtKB-KW"/>
</dbReference>
<keyword evidence="14" id="KW-1185">Reference proteome</keyword>
<evidence type="ECO:0000256" key="7">
    <source>
        <dbReference type="ARBA" id="ARBA00022958"/>
    </source>
</evidence>
<dbReference type="STRING" id="54.SAMN02745121_03545"/>
<dbReference type="NCBIfam" id="TIGR00932">
    <property type="entry name" value="2a37"/>
    <property type="match status" value="1"/>
</dbReference>
<feature type="transmembrane region" description="Helical" evidence="11">
    <location>
        <begin position="294"/>
        <end position="312"/>
    </location>
</feature>
<dbReference type="SUPFAM" id="SSF51735">
    <property type="entry name" value="NAD(P)-binding Rossmann-fold domains"/>
    <property type="match status" value="1"/>
</dbReference>
<proteinExistence type="inferred from homology"/>
<evidence type="ECO:0000256" key="5">
    <source>
        <dbReference type="ARBA" id="ARBA00022538"/>
    </source>
</evidence>
<feature type="transmembrane region" description="Helical" evidence="11">
    <location>
        <begin position="53"/>
        <end position="71"/>
    </location>
</feature>
<dbReference type="InterPro" id="IPR038770">
    <property type="entry name" value="Na+/solute_symporter_sf"/>
</dbReference>
<evidence type="ECO:0000256" key="9">
    <source>
        <dbReference type="ARBA" id="ARBA00023065"/>
    </source>
</evidence>
<feature type="transmembrane region" description="Helical" evidence="11">
    <location>
        <begin position="111"/>
        <end position="132"/>
    </location>
</feature>
<dbReference type="PROSITE" id="PS51201">
    <property type="entry name" value="RCK_N"/>
    <property type="match status" value="1"/>
</dbReference>
<dbReference type="Gene3D" id="1.20.1530.20">
    <property type="match status" value="1"/>
</dbReference>
<keyword evidence="3" id="KW-0813">Transport</keyword>
<dbReference type="InterPro" id="IPR003148">
    <property type="entry name" value="RCK_N"/>
</dbReference>
<dbReference type="InterPro" id="IPR006153">
    <property type="entry name" value="Cation/H_exchanger_TM"/>
</dbReference>
<comment type="subcellular location">
    <subcellularLocation>
        <location evidence="1">Endomembrane system</location>
        <topology evidence="1">Multi-pass membrane protein</topology>
    </subcellularLocation>
</comment>
<dbReference type="AlphaFoldDB" id="A0A1I1YU57"/>
<keyword evidence="9" id="KW-0406">Ion transport</keyword>
<reference evidence="14" key="1">
    <citation type="submission" date="2016-10" db="EMBL/GenBank/DDBJ databases">
        <authorList>
            <person name="Varghese N."/>
            <person name="Submissions S."/>
        </authorList>
    </citation>
    <scope>NUCLEOTIDE SEQUENCE [LARGE SCALE GENOMIC DNA]</scope>
    <source>
        <strain evidence="14">ATCC 25963</strain>
    </source>
</reference>
<comment type="similarity">
    <text evidence="2">Belongs to the monovalent cation:proton antiporter 2 (CPA2) transporter (TC 2.A.37) family.</text>
</comment>
<evidence type="ECO:0000256" key="2">
    <source>
        <dbReference type="ARBA" id="ARBA00005551"/>
    </source>
</evidence>
<dbReference type="Proteomes" id="UP000199400">
    <property type="component" value="Unassembled WGS sequence"/>
</dbReference>
<keyword evidence="10 11" id="KW-0472">Membrane</keyword>
<gene>
    <name evidence="13" type="ORF">SAMN02745121_03545</name>
</gene>
<evidence type="ECO:0000313" key="13">
    <source>
        <dbReference type="EMBL" id="SFE23076.1"/>
    </source>
</evidence>
<dbReference type="GO" id="GO:1902600">
    <property type="term" value="P:proton transmembrane transport"/>
    <property type="evidence" value="ECO:0007669"/>
    <property type="project" value="InterPro"/>
</dbReference>
<keyword evidence="6 11" id="KW-0812">Transmembrane</keyword>
<dbReference type="GO" id="GO:0012505">
    <property type="term" value="C:endomembrane system"/>
    <property type="evidence" value="ECO:0007669"/>
    <property type="project" value="UniProtKB-SubCell"/>
</dbReference>
<dbReference type="FunFam" id="3.40.50.720:FF:000036">
    <property type="entry name" value="Glutathione-regulated potassium-efflux system protein KefB"/>
    <property type="match status" value="1"/>
</dbReference>
<dbReference type="OrthoDB" id="9781411at2"/>
<dbReference type="PANTHER" id="PTHR46157:SF4">
    <property type="entry name" value="K(+) EFFLUX ANTIPORTER 3, CHLOROPLASTIC"/>
    <property type="match status" value="1"/>
</dbReference>
<dbReference type="Pfam" id="PF02254">
    <property type="entry name" value="TrkA_N"/>
    <property type="match status" value="1"/>
</dbReference>
<evidence type="ECO:0000256" key="3">
    <source>
        <dbReference type="ARBA" id="ARBA00022448"/>
    </source>
</evidence>
<feature type="transmembrane region" description="Helical" evidence="11">
    <location>
        <begin position="144"/>
        <end position="167"/>
    </location>
</feature>
<dbReference type="GO" id="GO:0015297">
    <property type="term" value="F:antiporter activity"/>
    <property type="evidence" value="ECO:0007669"/>
    <property type="project" value="UniProtKB-KW"/>
</dbReference>
<evidence type="ECO:0000256" key="4">
    <source>
        <dbReference type="ARBA" id="ARBA00022449"/>
    </source>
</evidence>
<keyword evidence="4" id="KW-0050">Antiport</keyword>
<evidence type="ECO:0000256" key="11">
    <source>
        <dbReference type="SAM" id="Phobius"/>
    </source>
</evidence>
<accession>A0A1I1YU57</accession>
<dbReference type="InterPro" id="IPR036291">
    <property type="entry name" value="NAD(P)-bd_dom_sf"/>
</dbReference>
<feature type="transmembrane region" description="Helical" evidence="11">
    <location>
        <begin position="83"/>
        <end position="105"/>
    </location>
</feature>